<keyword evidence="3" id="KW-1185">Reference proteome</keyword>
<accession>X6N1L9</accession>
<dbReference type="InterPro" id="IPR029063">
    <property type="entry name" value="SAM-dependent_MTases_sf"/>
</dbReference>
<dbReference type="PANTHER" id="PTHR43591:SF110">
    <property type="entry name" value="RHODANESE DOMAIN-CONTAINING PROTEIN"/>
    <property type="match status" value="1"/>
</dbReference>
<feature type="domain" description="Methyltransferase" evidence="1">
    <location>
        <begin position="75"/>
        <end position="207"/>
    </location>
</feature>
<reference evidence="2 3" key="1">
    <citation type="journal article" date="2013" name="Curr. Biol.">
        <title>The Genome of the Foraminiferan Reticulomyxa filosa.</title>
        <authorList>
            <person name="Glockner G."/>
            <person name="Hulsmann N."/>
            <person name="Schleicher M."/>
            <person name="Noegel A.A."/>
            <person name="Eichinger L."/>
            <person name="Gallinger C."/>
            <person name="Pawlowski J."/>
            <person name="Sierra R."/>
            <person name="Euteneuer U."/>
            <person name="Pillet L."/>
            <person name="Moustafa A."/>
            <person name="Platzer M."/>
            <person name="Groth M."/>
            <person name="Szafranski K."/>
            <person name="Schliwa M."/>
        </authorList>
    </citation>
    <scope>NUCLEOTIDE SEQUENCE [LARGE SCALE GENOMIC DNA]</scope>
</reference>
<comment type="caution">
    <text evidence="2">The sequence shown here is derived from an EMBL/GenBank/DDBJ whole genome shotgun (WGS) entry which is preliminary data.</text>
</comment>
<dbReference type="GO" id="GO:0008757">
    <property type="term" value="F:S-adenosylmethionine-dependent methyltransferase activity"/>
    <property type="evidence" value="ECO:0007669"/>
    <property type="project" value="InterPro"/>
</dbReference>
<dbReference type="Proteomes" id="UP000023152">
    <property type="component" value="Unassembled WGS sequence"/>
</dbReference>
<dbReference type="CDD" id="cd02440">
    <property type="entry name" value="AdoMet_MTases"/>
    <property type="match status" value="1"/>
</dbReference>
<name>X6N1L9_RETFI</name>
<keyword evidence="2" id="KW-0808">Transferase</keyword>
<evidence type="ECO:0000313" key="2">
    <source>
        <dbReference type="EMBL" id="ETO19941.1"/>
    </source>
</evidence>
<dbReference type="AlphaFoldDB" id="X6N1L9"/>
<evidence type="ECO:0000259" key="1">
    <source>
        <dbReference type="Pfam" id="PF13847"/>
    </source>
</evidence>
<organism evidence="2 3">
    <name type="scientific">Reticulomyxa filosa</name>
    <dbReference type="NCBI Taxonomy" id="46433"/>
    <lineage>
        <taxon>Eukaryota</taxon>
        <taxon>Sar</taxon>
        <taxon>Rhizaria</taxon>
        <taxon>Retaria</taxon>
        <taxon>Foraminifera</taxon>
        <taxon>Monothalamids</taxon>
        <taxon>Reticulomyxidae</taxon>
        <taxon>Reticulomyxa</taxon>
    </lineage>
</organism>
<dbReference type="SUPFAM" id="SSF53335">
    <property type="entry name" value="S-adenosyl-L-methionine-dependent methyltransferases"/>
    <property type="match status" value="1"/>
</dbReference>
<dbReference type="OMA" id="TAVIMDI"/>
<proteinExistence type="predicted"/>
<gene>
    <name evidence="2" type="ORF">RFI_17279</name>
</gene>
<dbReference type="Gene3D" id="3.40.50.150">
    <property type="entry name" value="Vaccinia Virus protein VP39"/>
    <property type="match status" value="1"/>
</dbReference>
<dbReference type="Pfam" id="PF13847">
    <property type="entry name" value="Methyltransf_31"/>
    <property type="match status" value="1"/>
</dbReference>
<dbReference type="InterPro" id="IPR025714">
    <property type="entry name" value="Methyltranfer_dom"/>
</dbReference>
<dbReference type="PANTHER" id="PTHR43591">
    <property type="entry name" value="METHYLTRANSFERASE"/>
    <property type="match status" value="1"/>
</dbReference>
<dbReference type="EMBL" id="ASPP01013118">
    <property type="protein sequence ID" value="ETO19941.1"/>
    <property type="molecule type" value="Genomic_DNA"/>
</dbReference>
<keyword evidence="2" id="KW-0489">Methyltransferase</keyword>
<evidence type="ECO:0000313" key="3">
    <source>
        <dbReference type="Proteomes" id="UP000023152"/>
    </source>
</evidence>
<protein>
    <submittedName>
        <fullName evidence="2">Methyltransferase type 11</fullName>
    </submittedName>
</protein>
<dbReference type="GO" id="GO:0032259">
    <property type="term" value="P:methylation"/>
    <property type="evidence" value="ECO:0007669"/>
    <property type="project" value="UniProtKB-KW"/>
</dbReference>
<dbReference type="OrthoDB" id="3647at2759"/>
<sequence length="313" mass="36182">MTHNIFKKLAIQTCRQTFKHEKRHLSKINTHDERIQQEFTTSAKLFSDAMSKRATRLLSPLLKACDVSQLKNPKPTIVDVACGPGLTTIGVSKLNKYGKTIGLDITNEMLRVARNNAEKEQQALGNGEKLHIEFRTGNVEHLPFEPDSVDMVVSRLAFHHFVSPKKVMSEIFRVLKRTGTAVIMDIVTANDDKAKYSHYKTSSKECTRLYELCNAIEKLRDPSHHGFLWESDMLHLFESTGFERVETTDKFEDARTVRQWIEQTGSYDQRRGVEVLLRELLEHKVDTGMQLHLNDQHELMFVHRYVVWRAHKP</sequence>